<dbReference type="EMBL" id="VLKI01000029">
    <property type="protein sequence ID" value="TWH78529.1"/>
    <property type="molecule type" value="Genomic_DNA"/>
</dbReference>
<keyword evidence="7" id="KW-0812">Transmembrane</keyword>
<sequence length="1240" mass="140203">MNRVFRWVVRSLFAPVTGNKGAVASTLGFFLAFLPLDNLRIPFLLAFLLLAFSLLLRLNIIALFLGTLITVFIPNIRHLPLLDLRVLEDYWLFSALKTNIQSSETIASGAFGGLIGLICYFFFHWFYNLGLKKSEHSQKHVFLDPAKRRWSIIKRMSVGFTILIVLVSTFFIESLNTNPKFPELQLNKSTIKSEIEPINKGFSEEELASQIQITDPSPLSQKNTGQLNKAQISKKQEVYGFYVNWDENSKASFKKNRDSITTLVPEWLQVTPDLTLKAATDRSIVKEAKEHDIKILPLVNNFINNKWDGHVLHRLFTTPGAEERFIKNMLAYVRANGFDGINIDFEGINPKDKAHFTQFMDKVYKTFHQHGLMVTLDVPPQDKSYDYAALAKSADRVIVMLYDQHYSISKPGPVAQTDWVKENLYQPDIPSEKLIAGLGTYGYDWEENSRKPAANMTFGDIMNLGSGSGLKINWSTEAGNPYLRYMQNGKKHTVWFLDAATFYNQMSLAIDSGSRGIALWRLGSEDPSIWNFLNNPKEILKPSHALNTFDNPLPDLHTGEGEVLKIASQPEKGKRTIQLDSNGLIQSESYVKFPKPFEVVRYGKSNKKEVVLSFDDGPDPAYTPEILDILDRYNIKGTFFVVGENAMMHPQLVKRIYDEGHEIGNHTFTHPDISSISPFRLRMELNATQRLVQGITGHSMTVFRPPYVADTELSTRSEQVPIMQAQDMGYTMVGESIDSADWKNRSSNESVNQVLNQLQEGNVILLHDAGGNRSNTVEALPIIINELKNRGYTFTTIADLIGKGDSEIMPPAEQDSPYSVYVKAVFKVIQGWNAGLSILLYSAILLGILRLTILFFLSRKQVKRYKETQIDPSFTPFVSVVIAAYNEEKVICKTINSILSSDYPAFEILIVDDGSKDNTSVAVQETFANHPLVRLIKKPNGGKSTAVNLGFKEAKGEIVVALDADTLIAENAISLLVNHFKEENVAAVSGNVKVGNKGNLLTNWQHIEYVTGFNLERRAFAALNCITVVPGAIGAWRKTAVEEAGYFKEDTLAEDTDITLTLLRNGKRIEYEEKAYAYTEVPEDIKSLAKQRYRWVYGTLQCLWKHREALFNKKHNSLGYLALPNMWLFQYIFQIISPLADILFIMALFTSHHEKAAIGFILFYLMDFFTSLYAFRLEKESPKPLGSLFLQRILYKQLMTYVVIKSIFSAIKGVTVGWNKLKRKGNVTQETSIVKVKKYI</sequence>
<dbReference type="SUPFAM" id="SSF51445">
    <property type="entry name" value="(Trans)glycosidases"/>
    <property type="match status" value="1"/>
</dbReference>
<keyword evidence="4 6" id="KW-0378">Hydrolase</keyword>
<keyword evidence="5 6" id="KW-0326">Glycosidase</keyword>
<dbReference type="GO" id="GO:0016810">
    <property type="term" value="F:hydrolase activity, acting on carbon-nitrogen (but not peptide) bonds"/>
    <property type="evidence" value="ECO:0007669"/>
    <property type="project" value="InterPro"/>
</dbReference>
<protein>
    <submittedName>
        <fullName evidence="10">Cellulose synthase/poly-beta-1,6-N-acetylglucosamine synthase-like glycosyltransferase</fullName>
    </submittedName>
</protein>
<dbReference type="PANTHER" id="PTHR43630">
    <property type="entry name" value="POLY-BETA-1,6-N-ACETYL-D-GLUCOSAMINE SYNTHASE"/>
    <property type="match status" value="1"/>
</dbReference>
<dbReference type="Proteomes" id="UP000318667">
    <property type="component" value="Unassembled WGS sequence"/>
</dbReference>
<comment type="similarity">
    <text evidence="1">Belongs to the glycosyltransferase 2 family.</text>
</comment>
<feature type="transmembrane region" description="Helical" evidence="7">
    <location>
        <begin position="838"/>
        <end position="857"/>
    </location>
</feature>
<feature type="transmembrane region" description="Helical" evidence="7">
    <location>
        <begin position="1128"/>
        <end position="1150"/>
    </location>
</feature>
<dbReference type="InterPro" id="IPR029070">
    <property type="entry name" value="Chitinase_insertion_sf"/>
</dbReference>
<evidence type="ECO:0000256" key="4">
    <source>
        <dbReference type="ARBA" id="ARBA00022801"/>
    </source>
</evidence>
<dbReference type="GO" id="GO:0008061">
    <property type="term" value="F:chitin binding"/>
    <property type="evidence" value="ECO:0007669"/>
    <property type="project" value="InterPro"/>
</dbReference>
<feature type="transmembrane region" description="Helical" evidence="7">
    <location>
        <begin position="12"/>
        <end position="36"/>
    </location>
</feature>
<evidence type="ECO:0000313" key="10">
    <source>
        <dbReference type="EMBL" id="TWH78529.1"/>
    </source>
</evidence>
<dbReference type="PROSITE" id="PS51910">
    <property type="entry name" value="GH18_2"/>
    <property type="match status" value="1"/>
</dbReference>
<evidence type="ECO:0000259" key="8">
    <source>
        <dbReference type="PROSITE" id="PS51677"/>
    </source>
</evidence>
<evidence type="ECO:0000256" key="2">
    <source>
        <dbReference type="ARBA" id="ARBA00022676"/>
    </source>
</evidence>
<feature type="domain" description="NodB homology" evidence="8">
    <location>
        <begin position="608"/>
        <end position="795"/>
    </location>
</feature>
<dbReference type="GO" id="GO:0016757">
    <property type="term" value="F:glycosyltransferase activity"/>
    <property type="evidence" value="ECO:0007669"/>
    <property type="project" value="UniProtKB-KW"/>
</dbReference>
<accession>A0A562J5S0</accession>
<keyword evidence="7" id="KW-0472">Membrane</keyword>
<name>A0A562J5S0_9BACI</name>
<keyword evidence="2" id="KW-0328">Glycosyltransferase</keyword>
<evidence type="ECO:0000313" key="11">
    <source>
        <dbReference type="Proteomes" id="UP000318667"/>
    </source>
</evidence>
<dbReference type="InterPro" id="IPR002509">
    <property type="entry name" value="NODB_dom"/>
</dbReference>
<dbReference type="AlphaFoldDB" id="A0A562J5S0"/>
<dbReference type="GO" id="GO:0004553">
    <property type="term" value="F:hydrolase activity, hydrolyzing O-glycosyl compounds"/>
    <property type="evidence" value="ECO:0007669"/>
    <property type="project" value="InterPro"/>
</dbReference>
<feature type="transmembrane region" description="Helical" evidence="7">
    <location>
        <begin position="1198"/>
        <end position="1218"/>
    </location>
</feature>
<dbReference type="InterPro" id="IPR011583">
    <property type="entry name" value="Chitinase_II/V-like_cat"/>
</dbReference>
<gene>
    <name evidence="10" type="ORF">IQ19_05293</name>
</gene>
<dbReference type="PANTHER" id="PTHR43630:SF1">
    <property type="entry name" value="POLY-BETA-1,6-N-ACETYL-D-GLUCOSAMINE SYNTHASE"/>
    <property type="match status" value="1"/>
</dbReference>
<feature type="transmembrane region" description="Helical" evidence="7">
    <location>
        <begin position="43"/>
        <end position="73"/>
    </location>
</feature>
<dbReference type="InterPro" id="IPR001223">
    <property type="entry name" value="Glyco_hydro18_cat"/>
</dbReference>
<dbReference type="PROSITE" id="PS01095">
    <property type="entry name" value="GH18_1"/>
    <property type="match status" value="1"/>
</dbReference>
<dbReference type="Gene3D" id="3.10.50.10">
    <property type="match status" value="1"/>
</dbReference>
<evidence type="ECO:0000256" key="3">
    <source>
        <dbReference type="ARBA" id="ARBA00022679"/>
    </source>
</evidence>
<dbReference type="InterPro" id="IPR029044">
    <property type="entry name" value="Nucleotide-diphossugar_trans"/>
</dbReference>
<evidence type="ECO:0000256" key="1">
    <source>
        <dbReference type="ARBA" id="ARBA00006739"/>
    </source>
</evidence>
<dbReference type="InterPro" id="IPR001579">
    <property type="entry name" value="Glyco_hydro_18_chit_AS"/>
</dbReference>
<dbReference type="InterPro" id="IPR011330">
    <property type="entry name" value="Glyco_hydro/deAcase_b/a-brl"/>
</dbReference>
<dbReference type="SUPFAM" id="SSF88713">
    <property type="entry name" value="Glycoside hydrolase/deacetylase"/>
    <property type="match status" value="1"/>
</dbReference>
<dbReference type="Pfam" id="PF01522">
    <property type="entry name" value="Polysacc_deac_1"/>
    <property type="match status" value="1"/>
</dbReference>
<feature type="domain" description="GH18" evidence="9">
    <location>
        <begin position="236"/>
        <end position="543"/>
    </location>
</feature>
<evidence type="ECO:0000259" key="9">
    <source>
        <dbReference type="PROSITE" id="PS51910"/>
    </source>
</evidence>
<feature type="transmembrane region" description="Helical" evidence="7">
    <location>
        <begin position="152"/>
        <end position="172"/>
    </location>
</feature>
<dbReference type="InterPro" id="IPR017853">
    <property type="entry name" value="GH"/>
</dbReference>
<dbReference type="Gene3D" id="3.20.20.370">
    <property type="entry name" value="Glycoside hydrolase/deacetylase"/>
    <property type="match status" value="1"/>
</dbReference>
<dbReference type="CDD" id="cd10962">
    <property type="entry name" value="CE4_GT2-like"/>
    <property type="match status" value="1"/>
</dbReference>
<dbReference type="Gene3D" id="3.20.20.80">
    <property type="entry name" value="Glycosidases"/>
    <property type="match status" value="1"/>
</dbReference>
<dbReference type="Gene3D" id="3.90.550.10">
    <property type="entry name" value="Spore Coat Polysaccharide Biosynthesis Protein SpsA, Chain A"/>
    <property type="match status" value="1"/>
</dbReference>
<keyword evidence="11" id="KW-1185">Reference proteome</keyword>
<comment type="caution">
    <text evidence="10">The sequence shown here is derived from an EMBL/GenBank/DDBJ whole genome shotgun (WGS) entry which is preliminary data.</text>
</comment>
<dbReference type="PROSITE" id="PS51677">
    <property type="entry name" value="NODB"/>
    <property type="match status" value="1"/>
</dbReference>
<feature type="transmembrane region" description="Helical" evidence="7">
    <location>
        <begin position="106"/>
        <end position="131"/>
    </location>
</feature>
<evidence type="ECO:0000256" key="5">
    <source>
        <dbReference type="ARBA" id="ARBA00023295"/>
    </source>
</evidence>
<evidence type="ECO:0000256" key="7">
    <source>
        <dbReference type="SAM" id="Phobius"/>
    </source>
</evidence>
<dbReference type="SUPFAM" id="SSF53448">
    <property type="entry name" value="Nucleotide-diphospho-sugar transferases"/>
    <property type="match status" value="1"/>
</dbReference>
<keyword evidence="3 10" id="KW-0808">Transferase</keyword>
<dbReference type="OrthoDB" id="9766299at2"/>
<dbReference type="Pfam" id="PF00704">
    <property type="entry name" value="Glyco_hydro_18"/>
    <property type="match status" value="1"/>
</dbReference>
<dbReference type="Pfam" id="PF00535">
    <property type="entry name" value="Glycos_transf_2"/>
    <property type="match status" value="1"/>
</dbReference>
<dbReference type="CDD" id="cd06423">
    <property type="entry name" value="CESA_like"/>
    <property type="match status" value="1"/>
</dbReference>
<dbReference type="GO" id="GO:0005975">
    <property type="term" value="P:carbohydrate metabolic process"/>
    <property type="evidence" value="ECO:0007669"/>
    <property type="project" value="InterPro"/>
</dbReference>
<proteinExistence type="inferred from homology"/>
<dbReference type="InterPro" id="IPR001173">
    <property type="entry name" value="Glyco_trans_2-like"/>
</dbReference>
<organism evidence="10 11">
    <name type="scientific">Cytobacillus oceanisediminis</name>
    <dbReference type="NCBI Taxonomy" id="665099"/>
    <lineage>
        <taxon>Bacteria</taxon>
        <taxon>Bacillati</taxon>
        <taxon>Bacillota</taxon>
        <taxon>Bacilli</taxon>
        <taxon>Bacillales</taxon>
        <taxon>Bacillaceae</taxon>
        <taxon>Cytobacillus</taxon>
    </lineage>
</organism>
<reference evidence="10 11" key="1">
    <citation type="journal article" date="2015" name="Stand. Genomic Sci.">
        <title>Genomic Encyclopedia of Bacterial and Archaeal Type Strains, Phase III: the genomes of soil and plant-associated and newly described type strains.</title>
        <authorList>
            <person name="Whitman W.B."/>
            <person name="Woyke T."/>
            <person name="Klenk H.P."/>
            <person name="Zhou Y."/>
            <person name="Lilburn T.G."/>
            <person name="Beck B.J."/>
            <person name="De Vos P."/>
            <person name="Vandamme P."/>
            <person name="Eisen J.A."/>
            <person name="Garrity G."/>
            <person name="Hugenholtz P."/>
            <person name="Kyrpides N.C."/>
        </authorList>
    </citation>
    <scope>NUCLEOTIDE SEQUENCE [LARGE SCALE GENOMIC DNA]</scope>
    <source>
        <strain evidence="10 11">CGMCC 1.10115</strain>
    </source>
</reference>
<dbReference type="SMART" id="SM00636">
    <property type="entry name" value="Glyco_18"/>
    <property type="match status" value="1"/>
</dbReference>
<evidence type="ECO:0000256" key="6">
    <source>
        <dbReference type="RuleBase" id="RU000489"/>
    </source>
</evidence>
<feature type="transmembrane region" description="Helical" evidence="7">
    <location>
        <begin position="1156"/>
        <end position="1177"/>
    </location>
</feature>
<keyword evidence="7" id="KW-1133">Transmembrane helix</keyword>